<feature type="domain" description="DUF58" evidence="2">
    <location>
        <begin position="208"/>
        <end position="364"/>
    </location>
</feature>
<dbReference type="Proteomes" id="UP001500466">
    <property type="component" value="Unassembled WGS sequence"/>
</dbReference>
<dbReference type="RefSeq" id="WP_345676824.1">
    <property type="nucleotide sequence ID" value="NZ_BAABHS010000013.1"/>
</dbReference>
<keyword evidence="4" id="KW-1185">Reference proteome</keyword>
<protein>
    <recommendedName>
        <fullName evidence="2">DUF58 domain-containing protein</fullName>
    </recommendedName>
</protein>
<name>A0ABP9HFE7_9ACTN</name>
<gene>
    <name evidence="3" type="ORF">GCM10023205_38930</name>
</gene>
<sequence length="395" mass="42551">MRRPTDPARPAPPPAGPRLTPAGYAVLGTGVLGCGFGWGLGYTEAVVLGLAALAAVAAALLWTLKVPDVETRREVVPGRVARTDPAYGVVVLANTGSRTLRGLRAEDRVAGRPMLPVDLPPVPPGCEVRARYRLPTDRRGTVDVGPMLLVRGDPLGLARRVRECGDVESLLVRPRTVALPVLPAGRTHHLEGPTSDTAEDGTLTFHSLREYVLGDDLRRVHWRSSARTGTLMVRRMIDVSLPTTVVVLDSGRAGYTDRESFETAVDAVGSVVEAVARSRFPMRVITSAGLLPLGDNHQDADHILDRLALVDPEEKRGLADALDALERIRGGDTLVVVTGTVLPLPADRLARLRGRFDRLIVVRSGDGRDSVSGVRTVLLDRLDDLVPAWRREAMA</sequence>
<dbReference type="PANTHER" id="PTHR34351">
    <property type="entry name" value="SLR1927 PROTEIN-RELATED"/>
    <property type="match status" value="1"/>
</dbReference>
<evidence type="ECO:0000313" key="3">
    <source>
        <dbReference type="EMBL" id="GAA4969779.1"/>
    </source>
</evidence>
<feature type="transmembrane region" description="Helical" evidence="1">
    <location>
        <begin position="46"/>
        <end position="64"/>
    </location>
</feature>
<dbReference type="PANTHER" id="PTHR34351:SF1">
    <property type="entry name" value="SLR1927 PROTEIN"/>
    <property type="match status" value="1"/>
</dbReference>
<keyword evidence="1" id="KW-0472">Membrane</keyword>
<evidence type="ECO:0000259" key="2">
    <source>
        <dbReference type="Pfam" id="PF01882"/>
    </source>
</evidence>
<dbReference type="InterPro" id="IPR002881">
    <property type="entry name" value="DUF58"/>
</dbReference>
<dbReference type="EMBL" id="BAABHS010000013">
    <property type="protein sequence ID" value="GAA4969779.1"/>
    <property type="molecule type" value="Genomic_DNA"/>
</dbReference>
<feature type="transmembrane region" description="Helical" evidence="1">
    <location>
        <begin position="21"/>
        <end position="40"/>
    </location>
</feature>
<dbReference type="PROSITE" id="PS51257">
    <property type="entry name" value="PROKAR_LIPOPROTEIN"/>
    <property type="match status" value="1"/>
</dbReference>
<evidence type="ECO:0000256" key="1">
    <source>
        <dbReference type="SAM" id="Phobius"/>
    </source>
</evidence>
<evidence type="ECO:0000313" key="4">
    <source>
        <dbReference type="Proteomes" id="UP001500466"/>
    </source>
</evidence>
<keyword evidence="1" id="KW-0812">Transmembrane</keyword>
<organism evidence="3 4">
    <name type="scientific">Yinghuangia aomiensis</name>
    <dbReference type="NCBI Taxonomy" id="676205"/>
    <lineage>
        <taxon>Bacteria</taxon>
        <taxon>Bacillati</taxon>
        <taxon>Actinomycetota</taxon>
        <taxon>Actinomycetes</taxon>
        <taxon>Kitasatosporales</taxon>
        <taxon>Streptomycetaceae</taxon>
        <taxon>Yinghuangia</taxon>
    </lineage>
</organism>
<dbReference type="Pfam" id="PF01882">
    <property type="entry name" value="DUF58"/>
    <property type="match status" value="1"/>
</dbReference>
<comment type="caution">
    <text evidence="3">The sequence shown here is derived from an EMBL/GenBank/DDBJ whole genome shotgun (WGS) entry which is preliminary data.</text>
</comment>
<reference evidence="4" key="1">
    <citation type="journal article" date="2019" name="Int. J. Syst. Evol. Microbiol.">
        <title>The Global Catalogue of Microorganisms (GCM) 10K type strain sequencing project: providing services to taxonomists for standard genome sequencing and annotation.</title>
        <authorList>
            <consortium name="The Broad Institute Genomics Platform"/>
            <consortium name="The Broad Institute Genome Sequencing Center for Infectious Disease"/>
            <person name="Wu L."/>
            <person name="Ma J."/>
        </authorList>
    </citation>
    <scope>NUCLEOTIDE SEQUENCE [LARGE SCALE GENOMIC DNA]</scope>
    <source>
        <strain evidence="4">JCM 17986</strain>
    </source>
</reference>
<proteinExistence type="predicted"/>
<keyword evidence="1" id="KW-1133">Transmembrane helix</keyword>
<accession>A0ABP9HFE7</accession>